<reference evidence="2" key="1">
    <citation type="submission" date="2021-07" db="EMBL/GenBank/DDBJ databases">
        <authorList>
            <person name="Branca A.L. A."/>
        </authorList>
    </citation>
    <scope>NUCLEOTIDE SEQUENCE</scope>
</reference>
<feature type="compositionally biased region" description="Low complexity" evidence="1">
    <location>
        <begin position="78"/>
        <end position="90"/>
    </location>
</feature>
<dbReference type="EMBL" id="CAJVOS010000049">
    <property type="protein sequence ID" value="CAG8197628.1"/>
    <property type="molecule type" value="Genomic_DNA"/>
</dbReference>
<accession>A0A9W4MZ27</accession>
<evidence type="ECO:0000313" key="3">
    <source>
        <dbReference type="Proteomes" id="UP001153618"/>
    </source>
</evidence>
<gene>
    <name evidence="2" type="ORF">POLS_LOCUS7439</name>
</gene>
<name>A0A9W4MZ27_PENOL</name>
<organism evidence="2 3">
    <name type="scientific">Penicillium olsonii</name>
    <dbReference type="NCBI Taxonomy" id="99116"/>
    <lineage>
        <taxon>Eukaryota</taxon>
        <taxon>Fungi</taxon>
        <taxon>Dikarya</taxon>
        <taxon>Ascomycota</taxon>
        <taxon>Pezizomycotina</taxon>
        <taxon>Eurotiomycetes</taxon>
        <taxon>Eurotiomycetidae</taxon>
        <taxon>Eurotiales</taxon>
        <taxon>Aspergillaceae</taxon>
        <taxon>Penicillium</taxon>
    </lineage>
</organism>
<dbReference type="OrthoDB" id="5408144at2759"/>
<evidence type="ECO:0000256" key="1">
    <source>
        <dbReference type="SAM" id="MobiDB-lite"/>
    </source>
</evidence>
<keyword evidence="3" id="KW-1185">Reference proteome</keyword>
<comment type="caution">
    <text evidence="2">The sequence shown here is derived from an EMBL/GenBank/DDBJ whole genome shotgun (WGS) entry which is preliminary data.</text>
</comment>
<feature type="region of interest" description="Disordered" evidence="1">
    <location>
        <begin position="77"/>
        <end position="131"/>
    </location>
</feature>
<dbReference type="Proteomes" id="UP001153618">
    <property type="component" value="Unassembled WGS sequence"/>
</dbReference>
<protein>
    <submittedName>
        <fullName evidence="2">Uncharacterized protein</fullName>
    </submittedName>
</protein>
<feature type="compositionally biased region" description="Polar residues" evidence="1">
    <location>
        <begin position="117"/>
        <end position="131"/>
    </location>
</feature>
<sequence length="193" mass="21551">MTFREKVKRVFRSKSDKSAGKPKIEYYRRHECPPSKFKGPFDRDHQKRLAAWSFAGATVEKDRACELSLSPCATYDLPSDSVAPDAVDPADPAPEPVERVDPVEESETESSPRADDSGSQSSTILNPSSYSGSMRTLLNETSIYEIPEDIKDPKFYLKESVRYTSPCILSARKQVPFNPEDLTRALIAVQVCA</sequence>
<evidence type="ECO:0000313" key="2">
    <source>
        <dbReference type="EMBL" id="CAG8197628.1"/>
    </source>
</evidence>
<proteinExistence type="predicted"/>
<dbReference type="AlphaFoldDB" id="A0A9W4MZ27"/>